<accession>A0AB34ID59</accession>
<keyword evidence="2" id="KW-1185">Reference proteome</keyword>
<protein>
    <submittedName>
        <fullName evidence="1">Uncharacterized protein</fullName>
    </submittedName>
</protein>
<dbReference type="Proteomes" id="UP001515480">
    <property type="component" value="Unassembled WGS sequence"/>
</dbReference>
<dbReference type="EMBL" id="JBGBPQ010000032">
    <property type="protein sequence ID" value="KAL1495514.1"/>
    <property type="molecule type" value="Genomic_DNA"/>
</dbReference>
<evidence type="ECO:0000313" key="2">
    <source>
        <dbReference type="Proteomes" id="UP001515480"/>
    </source>
</evidence>
<gene>
    <name evidence="1" type="ORF">AB1Y20_016879</name>
</gene>
<proteinExistence type="predicted"/>
<name>A0AB34ID59_PRYPA</name>
<evidence type="ECO:0000313" key="1">
    <source>
        <dbReference type="EMBL" id="KAL1495514.1"/>
    </source>
</evidence>
<organism evidence="1 2">
    <name type="scientific">Prymnesium parvum</name>
    <name type="common">Toxic golden alga</name>
    <dbReference type="NCBI Taxonomy" id="97485"/>
    <lineage>
        <taxon>Eukaryota</taxon>
        <taxon>Haptista</taxon>
        <taxon>Haptophyta</taxon>
        <taxon>Prymnesiophyceae</taxon>
        <taxon>Prymnesiales</taxon>
        <taxon>Prymnesiaceae</taxon>
        <taxon>Prymnesium</taxon>
    </lineage>
</organism>
<reference evidence="1 2" key="1">
    <citation type="journal article" date="2024" name="Science">
        <title>Giant polyketide synthase enzymes in the biosynthesis of giant marine polyether toxins.</title>
        <authorList>
            <person name="Fallon T.R."/>
            <person name="Shende V.V."/>
            <person name="Wierzbicki I.H."/>
            <person name="Pendleton A.L."/>
            <person name="Watervoot N.F."/>
            <person name="Auber R.P."/>
            <person name="Gonzalez D.J."/>
            <person name="Wisecaver J.H."/>
            <person name="Moore B.S."/>
        </authorList>
    </citation>
    <scope>NUCLEOTIDE SEQUENCE [LARGE SCALE GENOMIC DNA]</scope>
    <source>
        <strain evidence="1 2">12B1</strain>
    </source>
</reference>
<dbReference type="AlphaFoldDB" id="A0AB34ID59"/>
<comment type="caution">
    <text evidence="1">The sequence shown here is derived from an EMBL/GenBank/DDBJ whole genome shotgun (WGS) entry which is preliminary data.</text>
</comment>
<sequence length="219" mass="25367">MVPECPWASAENINEYMETLPVRESVKKRYSLTLRDFQELSGAQHLHGEHKSKEVERKCAQPRLLIVKPDVPQQSKEARATSLTCTSRPRYSKLKARADGRVDLEAHDKSKLLRREEHVITLLNKAVDHYAYAMELFKAWEQQRVKSGAEVTAALKDDRGEPKPEAQQLEFLRKQIEMRTHARPRLDAVRDAVVIAERRQNWHCVASQGSSQRDPHRRE</sequence>